<evidence type="ECO:0000313" key="2">
    <source>
        <dbReference type="EMBL" id="RKE89144.1"/>
    </source>
</evidence>
<evidence type="ECO:0000313" key="3">
    <source>
        <dbReference type="Proteomes" id="UP000225605"/>
    </source>
</evidence>
<sequence length="46" mass="5422">MDPLEQDSKRFIDNLFWVGLAISANVSRRHLFFTNYPLPLHLHTPN</sequence>
<dbReference type="Proteomes" id="UP000225605">
    <property type="component" value="Unassembled WGS sequence"/>
</dbReference>
<proteinExistence type="predicted"/>
<evidence type="ECO:0000313" key="4">
    <source>
        <dbReference type="Proteomes" id="UP000283568"/>
    </source>
</evidence>
<dbReference type="Proteomes" id="UP000283568">
    <property type="component" value="Unassembled WGS sequence"/>
</dbReference>
<protein>
    <submittedName>
        <fullName evidence="1">Uncharacterized protein</fullName>
    </submittedName>
</protein>
<keyword evidence="4" id="KW-1185">Reference proteome</keyword>
<reference evidence="2 4" key="2">
    <citation type="submission" date="2018-09" db="EMBL/GenBank/DDBJ databases">
        <title>Genomic Encyclopedia of Archaeal and Bacterial Type Strains, Phase II (KMG-II): from individual species to whole genera.</title>
        <authorList>
            <person name="Goeker M."/>
        </authorList>
    </citation>
    <scope>NUCLEOTIDE SEQUENCE [LARGE SCALE GENOMIC DNA]</scope>
    <source>
        <strain evidence="2 4">DSM 16337</strain>
    </source>
</reference>
<gene>
    <name evidence="2" type="ORF">BDE27_2755</name>
    <name evidence="1" type="ORF">Xehl_02577</name>
</gene>
<dbReference type="EMBL" id="RAQI01000004">
    <property type="protein sequence ID" value="RKE89144.1"/>
    <property type="molecule type" value="Genomic_DNA"/>
</dbReference>
<accession>A0A2D0IPZ4</accession>
<comment type="caution">
    <text evidence="1">The sequence shown here is derived from an EMBL/GenBank/DDBJ whole genome shotgun (WGS) entry which is preliminary data.</text>
</comment>
<reference evidence="1 3" key="1">
    <citation type="journal article" date="2017" name="Nat. Microbiol.">
        <title>Natural product diversity associated with the nematode symbionts Photorhabdus and Xenorhabdus.</title>
        <authorList>
            <person name="Tobias N.J."/>
            <person name="Wolff H."/>
            <person name="Djahanschiri B."/>
            <person name="Grundmann F."/>
            <person name="Kronenwerth M."/>
            <person name="Shi Y.M."/>
            <person name="Simonyi S."/>
            <person name="Grun P."/>
            <person name="Shapiro-Ilan D."/>
            <person name="Pidot S.J."/>
            <person name="Stinear T.P."/>
            <person name="Ebersberger I."/>
            <person name="Bode H.B."/>
        </authorList>
    </citation>
    <scope>NUCLEOTIDE SEQUENCE [LARGE SCALE GENOMIC DNA]</scope>
    <source>
        <strain evidence="1 3">DSM 16337</strain>
    </source>
</reference>
<dbReference type="AlphaFoldDB" id="A0A2D0IPZ4"/>
<organism evidence="1 3">
    <name type="scientific">Xenorhabdus ehlersii</name>
    <dbReference type="NCBI Taxonomy" id="290111"/>
    <lineage>
        <taxon>Bacteria</taxon>
        <taxon>Pseudomonadati</taxon>
        <taxon>Pseudomonadota</taxon>
        <taxon>Gammaproteobacteria</taxon>
        <taxon>Enterobacterales</taxon>
        <taxon>Morganellaceae</taxon>
        <taxon>Xenorhabdus</taxon>
    </lineage>
</organism>
<evidence type="ECO:0000313" key="1">
    <source>
        <dbReference type="EMBL" id="PHM23890.1"/>
    </source>
</evidence>
<dbReference type="EMBL" id="NIBT01000012">
    <property type="protein sequence ID" value="PHM23890.1"/>
    <property type="molecule type" value="Genomic_DNA"/>
</dbReference>
<name>A0A2D0IPZ4_9GAMM</name>